<dbReference type="GO" id="GO:0003723">
    <property type="term" value="F:RNA binding"/>
    <property type="evidence" value="ECO:0007669"/>
    <property type="project" value="InterPro"/>
</dbReference>
<evidence type="ECO:0000313" key="3">
    <source>
        <dbReference type="Proteomes" id="UP000189703"/>
    </source>
</evidence>
<name>A0A1U8AJQ8_NELNU</name>
<dbReference type="GO" id="GO:0009451">
    <property type="term" value="P:RNA modification"/>
    <property type="evidence" value="ECO:0007669"/>
    <property type="project" value="InterPro"/>
</dbReference>
<proteinExistence type="inferred from homology"/>
<comment type="similarity">
    <text evidence="2">Belongs to the PPR family. PCMP-E subfamily.</text>
</comment>
<dbReference type="Pfam" id="PF01535">
    <property type="entry name" value="PPR"/>
    <property type="match status" value="4"/>
</dbReference>
<dbReference type="InterPro" id="IPR046960">
    <property type="entry name" value="PPR_At4g14850-like_plant"/>
</dbReference>
<dbReference type="InterPro" id="IPR011990">
    <property type="entry name" value="TPR-like_helical_dom_sf"/>
</dbReference>
<dbReference type="PANTHER" id="PTHR47926">
    <property type="entry name" value="PENTATRICOPEPTIDE REPEAT-CONTAINING PROTEIN"/>
    <property type="match status" value="1"/>
</dbReference>
<dbReference type="NCBIfam" id="TIGR00756">
    <property type="entry name" value="PPR"/>
    <property type="match status" value="4"/>
</dbReference>
<dbReference type="PANTHER" id="PTHR47926:SF342">
    <property type="entry name" value="TETRATRICOPEPTIDE-LIKE HELICAL DOMAIN-CONTAINING PROTEIN-RELATED"/>
    <property type="match status" value="1"/>
</dbReference>
<dbReference type="Gene3D" id="1.25.40.10">
    <property type="entry name" value="Tetratricopeptide repeat domain"/>
    <property type="match status" value="7"/>
</dbReference>
<dbReference type="OMA" id="QNDCFVA"/>
<dbReference type="GO" id="GO:0005739">
    <property type="term" value="C:mitochondrion"/>
    <property type="evidence" value="ECO:0007669"/>
    <property type="project" value="UniProtKB-ARBA"/>
</dbReference>
<dbReference type="RefSeq" id="XP_010266186.1">
    <property type="nucleotide sequence ID" value="XM_010267884.2"/>
</dbReference>
<dbReference type="Proteomes" id="UP000189703">
    <property type="component" value="Unplaced"/>
</dbReference>
<dbReference type="SUPFAM" id="SSF48452">
    <property type="entry name" value="TPR-like"/>
    <property type="match status" value="1"/>
</dbReference>
<dbReference type="KEGG" id="nnu:104603768"/>
<dbReference type="FunFam" id="1.25.40.10:FF:000031">
    <property type="entry name" value="Pentatricopeptide repeat-containing protein mitochondrial"/>
    <property type="match status" value="1"/>
</dbReference>
<dbReference type="FunFam" id="1.25.40.10:FF:000090">
    <property type="entry name" value="Pentatricopeptide repeat-containing protein, chloroplastic"/>
    <property type="match status" value="1"/>
</dbReference>
<gene>
    <name evidence="4" type="primary">LOC104603768</name>
</gene>
<dbReference type="Pfam" id="PF13041">
    <property type="entry name" value="PPR_2"/>
    <property type="match status" value="4"/>
</dbReference>
<dbReference type="GeneID" id="104603768"/>
<dbReference type="FunFam" id="1.25.40.10:FF:000205">
    <property type="entry name" value="Pentatricopeptide repeat-containing protein, mitochondrial"/>
    <property type="match status" value="1"/>
</dbReference>
<dbReference type="InterPro" id="IPR002885">
    <property type="entry name" value="PPR_rpt"/>
</dbReference>
<accession>A0A1U8AJQ8</accession>
<protein>
    <submittedName>
        <fullName evidence="4">Pentatricopeptide repeat-containing protein At2g33680-like</fullName>
    </submittedName>
</protein>
<keyword evidence="1" id="KW-0677">Repeat</keyword>
<dbReference type="Pfam" id="PF20431">
    <property type="entry name" value="E_motif"/>
    <property type="match status" value="1"/>
</dbReference>
<dbReference type="FunFam" id="1.25.40.10:FF:000381">
    <property type="entry name" value="Pentatricopeptide repeat-containing protein"/>
    <property type="match status" value="1"/>
</dbReference>
<dbReference type="PROSITE" id="PS51375">
    <property type="entry name" value="PPR"/>
    <property type="match status" value="6"/>
</dbReference>
<reference evidence="4" key="1">
    <citation type="submission" date="2025-08" db="UniProtKB">
        <authorList>
            <consortium name="RefSeq"/>
        </authorList>
    </citation>
    <scope>IDENTIFICATION</scope>
</reference>
<keyword evidence="3" id="KW-1185">Reference proteome</keyword>
<dbReference type="AlphaFoldDB" id="A0A1U8AJQ8"/>
<dbReference type="OrthoDB" id="185373at2759"/>
<dbReference type="eggNOG" id="KOG4197">
    <property type="taxonomic scope" value="Eukaryota"/>
</dbReference>
<evidence type="ECO:0000313" key="4">
    <source>
        <dbReference type="RefSeq" id="XP_010266186.1"/>
    </source>
</evidence>
<evidence type="ECO:0000256" key="2">
    <source>
        <dbReference type="ARBA" id="ARBA00061659"/>
    </source>
</evidence>
<evidence type="ECO:0000256" key="1">
    <source>
        <dbReference type="ARBA" id="ARBA00022737"/>
    </source>
</evidence>
<dbReference type="InterPro" id="IPR046848">
    <property type="entry name" value="E_motif"/>
</dbReference>
<dbReference type="FunFam" id="1.25.40.10:FF:000285">
    <property type="entry name" value="Pentatricopeptide repeat-containing protein, chloroplastic"/>
    <property type="match status" value="1"/>
</dbReference>
<organism evidence="3 4">
    <name type="scientific">Nelumbo nucifera</name>
    <name type="common">Sacred lotus</name>
    <dbReference type="NCBI Taxonomy" id="4432"/>
    <lineage>
        <taxon>Eukaryota</taxon>
        <taxon>Viridiplantae</taxon>
        <taxon>Streptophyta</taxon>
        <taxon>Embryophyta</taxon>
        <taxon>Tracheophyta</taxon>
        <taxon>Spermatophyta</taxon>
        <taxon>Magnoliopsida</taxon>
        <taxon>Proteales</taxon>
        <taxon>Nelumbonaceae</taxon>
        <taxon>Nelumbo</taxon>
    </lineage>
</organism>
<sequence>MFRRSIVGFFRQRNHSNTGADYTDVAETMSLILEKLSKSKSITKCKQIHAKLIVSHSTSKIHTTNTLLNFYSRCADLHHAHLVFDHAPQKNVVTWTSMISAYAHHGLSRTALRLFEEMLQAGEKPNQFTLSVVIRACTNLSFMELGLQVHGLIVHFGLERDEFAGSSLVDMYFKIGSSLHDACRVFNGLCRRDSVTWNVMISGFAQVGDSSKVLSLFSKMQLIDQLKPNDFTFTTLLKCCHCLRDVDQIHGLILKSGTELDVVVGSALVDVYGKCGSMQSGQKVLGAMTRKDSFVWSSIISGYARNGSGGEAIILFKDMCTEGLKPDQHALSSALKACVEIGDLKTGIQIHTQMIKNGYQRDCFVGSVLLILYTDFNHMDDAEKVFKRISDRDLVSWNSMMTGYAQMEEGSSLHCIKLYRELRQCTTFKPDEPTLIAILKSCRSKVDLGIGLQIHTEIVKLSRGYEISVVNAVINMYAKCGEVDNARRAFDTMVQRDEVSWSSIIGNYVQNGIDLEAIKLCKEMLSAGIYLSSFSIPSCLTACSGLAVIDMGKQFHSSAIKLGFDKDIYVQSSVVDMYAKCGNMEDSVRAFNEQKDVNVVSSNALLSGFAQHGKAWEAIETFNIMEKMGIIPNTITFLAVLSACSHVGLVEQSLFFFNLMQQKYGMEPESEHYSCLVDVFGRAGRLEEAYLTLQNKVCLSAWRTLLSACRIYGNLKIGEKSARRIMELEPNDHASYVLLSNLYSRAGRWEEALELRQKMAKAGVKKDPGNSWLVIRDQVHEFTVGDFSHPEIRKILGQLNSINQQIRTNELFCHS</sequence>